<name>A0ABX2CWJ9_9CYAN</name>
<dbReference type="EMBL" id="SRRZ01000033">
    <property type="protein sequence ID" value="NQE34508.1"/>
    <property type="molecule type" value="Genomic_DNA"/>
</dbReference>
<protein>
    <recommendedName>
        <fullName evidence="3">Alpha/beta hydrolase fold-3 domain-containing protein</fullName>
    </recommendedName>
</protein>
<keyword evidence="2" id="KW-1185">Reference proteome</keyword>
<dbReference type="SUPFAM" id="SSF53474">
    <property type="entry name" value="alpha/beta-Hydrolases"/>
    <property type="match status" value="1"/>
</dbReference>
<proteinExistence type="predicted"/>
<reference evidence="1 2" key="1">
    <citation type="journal article" date="2020" name="Sci. Rep.">
        <title>A novel cyanobacterial geosmin producer, revising GeoA distribution and dispersion patterns in Bacteria.</title>
        <authorList>
            <person name="Churro C."/>
            <person name="Semedo-Aguiar A.P."/>
            <person name="Silva A.D."/>
            <person name="Pereira-Leal J.B."/>
            <person name="Leite R.B."/>
        </authorList>
    </citation>
    <scope>NUCLEOTIDE SEQUENCE [LARGE SCALE GENOMIC DNA]</scope>
    <source>
        <strain evidence="1 2">IPMA8</strain>
    </source>
</reference>
<evidence type="ECO:0000313" key="1">
    <source>
        <dbReference type="EMBL" id="NQE34508.1"/>
    </source>
</evidence>
<dbReference type="InterPro" id="IPR036291">
    <property type="entry name" value="NAD(P)-bd_dom_sf"/>
</dbReference>
<dbReference type="Gene3D" id="3.40.50.1820">
    <property type="entry name" value="alpha/beta hydrolase"/>
    <property type="match status" value="1"/>
</dbReference>
<dbReference type="InterPro" id="IPR029058">
    <property type="entry name" value="AB_hydrolase_fold"/>
</dbReference>
<organism evidence="1 2">
    <name type="scientific">Microcoleus asticus IPMA8</name>
    <dbReference type="NCBI Taxonomy" id="2563858"/>
    <lineage>
        <taxon>Bacteria</taxon>
        <taxon>Bacillati</taxon>
        <taxon>Cyanobacteriota</taxon>
        <taxon>Cyanophyceae</taxon>
        <taxon>Oscillatoriophycideae</taxon>
        <taxon>Oscillatoriales</taxon>
        <taxon>Microcoleaceae</taxon>
        <taxon>Microcoleus</taxon>
        <taxon>Microcoleus asticus</taxon>
    </lineage>
</organism>
<accession>A0ABX2CWJ9</accession>
<comment type="caution">
    <text evidence="1">The sequence shown here is derived from an EMBL/GenBank/DDBJ whole genome shotgun (WGS) entry which is preliminary data.</text>
</comment>
<dbReference type="RefSeq" id="WP_172187125.1">
    <property type="nucleotide sequence ID" value="NZ_CAWPPK010000245.1"/>
</dbReference>
<dbReference type="Proteomes" id="UP000702425">
    <property type="component" value="Unassembled WGS sequence"/>
</dbReference>
<dbReference type="SUPFAM" id="SSF51735">
    <property type="entry name" value="NAD(P)-binding Rossmann-fold domains"/>
    <property type="match status" value="1"/>
</dbReference>
<evidence type="ECO:0008006" key="3">
    <source>
        <dbReference type="Google" id="ProtNLM"/>
    </source>
</evidence>
<gene>
    <name evidence="1" type="ORF">E5S67_02234</name>
</gene>
<sequence length="137" mass="14821">MNARNNPTPTDAVMGVLAKRGQPAVEMVGDLSHQLIPGPAGDLLARIYKLQGQGPFPVLVYFHGGWVIANLDTYDSSSLAHLPNLNLLINNAGISQRIQLSDTHAGELEEKLRSEVDIDCIAPILLLATQLLPHLKL</sequence>
<evidence type="ECO:0000313" key="2">
    <source>
        <dbReference type="Proteomes" id="UP000702425"/>
    </source>
</evidence>